<organism evidence="1 2">
    <name type="scientific">Daphnia magna</name>
    <dbReference type="NCBI Taxonomy" id="35525"/>
    <lineage>
        <taxon>Eukaryota</taxon>
        <taxon>Metazoa</taxon>
        <taxon>Ecdysozoa</taxon>
        <taxon>Arthropoda</taxon>
        <taxon>Crustacea</taxon>
        <taxon>Branchiopoda</taxon>
        <taxon>Diplostraca</taxon>
        <taxon>Cladocera</taxon>
        <taxon>Anomopoda</taxon>
        <taxon>Daphniidae</taxon>
        <taxon>Daphnia</taxon>
    </lineage>
</organism>
<accession>A0ABQ9ZET5</accession>
<evidence type="ECO:0000313" key="2">
    <source>
        <dbReference type="Proteomes" id="UP001234178"/>
    </source>
</evidence>
<name>A0ABQ9ZET5_9CRUS</name>
<comment type="caution">
    <text evidence="1">The sequence shown here is derived from an EMBL/GenBank/DDBJ whole genome shotgun (WGS) entry which is preliminary data.</text>
</comment>
<keyword evidence="2" id="KW-1185">Reference proteome</keyword>
<sequence length="67" mass="7779">MHRLRFFSQTERTSFTRILMMAHISFGSYPRIRNGACARCRSKNKRFGVFHAGISVENGFFSTLPLH</sequence>
<proteinExistence type="predicted"/>
<gene>
    <name evidence="1" type="ORF">OUZ56_020170</name>
</gene>
<dbReference type="Proteomes" id="UP001234178">
    <property type="component" value="Unassembled WGS sequence"/>
</dbReference>
<reference evidence="1 2" key="1">
    <citation type="journal article" date="2023" name="Nucleic Acids Res.">
        <title>The hologenome of Daphnia magna reveals possible DNA methylation and microbiome-mediated evolution of the host genome.</title>
        <authorList>
            <person name="Chaturvedi A."/>
            <person name="Li X."/>
            <person name="Dhandapani V."/>
            <person name="Marshall H."/>
            <person name="Kissane S."/>
            <person name="Cuenca-Cambronero M."/>
            <person name="Asole G."/>
            <person name="Calvet F."/>
            <person name="Ruiz-Romero M."/>
            <person name="Marangio P."/>
            <person name="Guigo R."/>
            <person name="Rago D."/>
            <person name="Mirbahai L."/>
            <person name="Eastwood N."/>
            <person name="Colbourne J.K."/>
            <person name="Zhou J."/>
            <person name="Mallon E."/>
            <person name="Orsini L."/>
        </authorList>
    </citation>
    <scope>NUCLEOTIDE SEQUENCE [LARGE SCALE GENOMIC DNA]</scope>
    <source>
        <strain evidence="1">LRV0_1</strain>
    </source>
</reference>
<dbReference type="EMBL" id="JAOYFB010000003">
    <property type="protein sequence ID" value="KAK4011050.1"/>
    <property type="molecule type" value="Genomic_DNA"/>
</dbReference>
<evidence type="ECO:0000313" key="1">
    <source>
        <dbReference type="EMBL" id="KAK4011050.1"/>
    </source>
</evidence>
<protein>
    <submittedName>
        <fullName evidence="1">Uncharacterized protein</fullName>
    </submittedName>
</protein>